<dbReference type="Proteomes" id="UP000571554">
    <property type="component" value="Unassembled WGS sequence"/>
</dbReference>
<evidence type="ECO:0000313" key="1">
    <source>
        <dbReference type="EMBL" id="MBB6106694.1"/>
    </source>
</evidence>
<dbReference type="AlphaFoldDB" id="A0A7W9WWB4"/>
<keyword evidence="2" id="KW-1185">Reference proteome</keyword>
<comment type="caution">
    <text evidence="1">The sequence shown here is derived from an EMBL/GenBank/DDBJ whole genome shotgun (WGS) entry which is preliminary data.</text>
</comment>
<gene>
    <name evidence="1" type="ORF">F4827_006570</name>
</gene>
<organism evidence="1 2">
    <name type="scientific">Paraburkholderia bannensis</name>
    <dbReference type="NCBI Taxonomy" id="765414"/>
    <lineage>
        <taxon>Bacteria</taxon>
        <taxon>Pseudomonadati</taxon>
        <taxon>Pseudomonadota</taxon>
        <taxon>Betaproteobacteria</taxon>
        <taxon>Burkholderiales</taxon>
        <taxon>Burkholderiaceae</taxon>
        <taxon>Paraburkholderia</taxon>
    </lineage>
</organism>
<dbReference type="EMBL" id="JACHBW010000030">
    <property type="protein sequence ID" value="MBB6106694.1"/>
    <property type="molecule type" value="Genomic_DNA"/>
</dbReference>
<evidence type="ECO:0000313" key="2">
    <source>
        <dbReference type="Proteomes" id="UP000571554"/>
    </source>
</evidence>
<protein>
    <submittedName>
        <fullName evidence="1">Uncharacterized protein</fullName>
    </submittedName>
</protein>
<sequence>MRRFGFEVLGSCGFAVMCGKDKGANIFAPFCVAQNALTHCAFEDASGGARVTPMYYLMLVWRSAIEYQAYRFQALRQTPHRV</sequence>
<reference evidence="1 2" key="1">
    <citation type="submission" date="2020-08" db="EMBL/GenBank/DDBJ databases">
        <title>Above-ground endophytic microbial communities from plants in different locations in the United States.</title>
        <authorList>
            <person name="Frank C."/>
        </authorList>
    </citation>
    <scope>NUCLEOTIDE SEQUENCE [LARGE SCALE GENOMIC DNA]</scope>
    <source>
        <strain evidence="1 2">WP4_2_2</strain>
    </source>
</reference>
<proteinExistence type="predicted"/>
<accession>A0A7W9WWB4</accession>
<name>A0A7W9WWB4_9BURK</name>